<dbReference type="InterPro" id="IPR050256">
    <property type="entry name" value="Glycosyltransferase_2"/>
</dbReference>
<evidence type="ECO:0000256" key="1">
    <source>
        <dbReference type="ARBA" id="ARBA00004141"/>
    </source>
</evidence>
<dbReference type="GO" id="GO:0005886">
    <property type="term" value="C:plasma membrane"/>
    <property type="evidence" value="ECO:0007669"/>
    <property type="project" value="TreeGrafter"/>
</dbReference>
<dbReference type="GO" id="GO:0016757">
    <property type="term" value="F:glycosyltransferase activity"/>
    <property type="evidence" value="ECO:0007669"/>
    <property type="project" value="UniProtKB-KW"/>
</dbReference>
<keyword evidence="3 10" id="KW-0808">Transferase</keyword>
<evidence type="ECO:0000256" key="3">
    <source>
        <dbReference type="ARBA" id="ARBA00022679"/>
    </source>
</evidence>
<dbReference type="SUPFAM" id="SSF53448">
    <property type="entry name" value="Nucleotide-diphospho-sugar transferases"/>
    <property type="match status" value="1"/>
</dbReference>
<feature type="domain" description="Glycosyltransferase 2-like" evidence="9">
    <location>
        <begin position="4"/>
        <end position="164"/>
    </location>
</feature>
<dbReference type="Pfam" id="PF00535">
    <property type="entry name" value="Glycos_transf_2"/>
    <property type="match status" value="1"/>
</dbReference>
<keyword evidence="4 8" id="KW-0812">Transmembrane</keyword>
<evidence type="ECO:0000256" key="5">
    <source>
        <dbReference type="ARBA" id="ARBA00022989"/>
    </source>
</evidence>
<dbReference type="InterPro" id="IPR029044">
    <property type="entry name" value="Nucleotide-diphossugar_trans"/>
</dbReference>
<evidence type="ECO:0000313" key="10">
    <source>
        <dbReference type="EMBL" id="BBL87530.1"/>
    </source>
</evidence>
<name>A0A510I542_9VIBR</name>
<gene>
    <name evidence="10" type="primary">gtrB</name>
    <name evidence="10" type="ORF">VroAM7_01830</name>
</gene>
<dbReference type="Proteomes" id="UP000315115">
    <property type="component" value="Chromosome 1"/>
</dbReference>
<evidence type="ECO:0000256" key="7">
    <source>
        <dbReference type="SAM" id="MobiDB-lite"/>
    </source>
</evidence>
<comment type="subcellular location">
    <subcellularLocation>
        <location evidence="1">Membrane</location>
        <topology evidence="1">Multi-pass membrane protein</topology>
    </subcellularLocation>
</comment>
<dbReference type="AlphaFoldDB" id="A0A510I542"/>
<feature type="transmembrane region" description="Helical" evidence="8">
    <location>
        <begin position="261"/>
        <end position="286"/>
    </location>
</feature>
<keyword evidence="6 8" id="KW-0472">Membrane</keyword>
<dbReference type="PANTHER" id="PTHR48090">
    <property type="entry name" value="UNDECAPRENYL-PHOSPHATE 4-DEOXY-4-FORMAMIDO-L-ARABINOSE TRANSFERASE-RELATED"/>
    <property type="match status" value="1"/>
</dbReference>
<dbReference type="CDD" id="cd04187">
    <property type="entry name" value="DPM1_like_bac"/>
    <property type="match status" value="1"/>
</dbReference>
<dbReference type="Gene3D" id="3.90.550.10">
    <property type="entry name" value="Spore Coat Polysaccharide Biosynthesis Protein SpsA, Chain A"/>
    <property type="match status" value="1"/>
</dbReference>
<evidence type="ECO:0000256" key="2">
    <source>
        <dbReference type="ARBA" id="ARBA00022676"/>
    </source>
</evidence>
<sequence>MLISLVVPVFNEQETVETFYHAARNDRFLKAKNVEIVFVNDGSADKTASLIERLVTKDANVRLINFSRNFGKEPALFCGLEHCRGDIVIPMDVDLQDPIELIETMYHEWEGGAKIVLAKRADRSRDHWMKRVTANYFYKVHNALSHSKIEENVGDFRLMDRRIVDIIISLQERNLFMKGLLSWPGFEPVIVEYKRPERCAGTTKFNTFKLLNLAIEGITNFSTSPLKLASYVGFGISFLSILYGISIIMQKLLFSIDVPGYASLMTVMVFLGGVQLITIGILGEYVGRIYTEVKARPQYIIDSIKESEQGGRVPNDSPDTDSKPAG</sequence>
<evidence type="ECO:0000313" key="11">
    <source>
        <dbReference type="Proteomes" id="UP000315115"/>
    </source>
</evidence>
<evidence type="ECO:0000256" key="8">
    <source>
        <dbReference type="SAM" id="Phobius"/>
    </source>
</evidence>
<accession>A0A510I542</accession>
<proteinExistence type="predicted"/>
<feature type="region of interest" description="Disordered" evidence="7">
    <location>
        <begin position="305"/>
        <end position="326"/>
    </location>
</feature>
<organism evidence="10 11">
    <name type="scientific">Vibrio rotiferianus</name>
    <dbReference type="NCBI Taxonomy" id="190895"/>
    <lineage>
        <taxon>Bacteria</taxon>
        <taxon>Pseudomonadati</taxon>
        <taxon>Pseudomonadota</taxon>
        <taxon>Gammaproteobacteria</taxon>
        <taxon>Vibrionales</taxon>
        <taxon>Vibrionaceae</taxon>
        <taxon>Vibrio</taxon>
    </lineage>
</organism>
<keyword evidence="2" id="KW-0328">Glycosyltransferase</keyword>
<dbReference type="InterPro" id="IPR001173">
    <property type="entry name" value="Glyco_trans_2-like"/>
</dbReference>
<keyword evidence="5 8" id="KW-1133">Transmembrane helix</keyword>
<reference evidence="11" key="1">
    <citation type="submission" date="2019-07" db="EMBL/GenBank/DDBJ databases">
        <title>Complete Genome Sequences of Vibrion rotiferianus strain AM7.</title>
        <authorList>
            <person name="Miyazaki K."/>
            <person name="Wiseschart A."/>
            <person name="Pootanakit K."/>
            <person name="Ishimori K."/>
            <person name="Kitahara K."/>
        </authorList>
    </citation>
    <scope>NUCLEOTIDE SEQUENCE [LARGE SCALE GENOMIC DNA]</scope>
    <source>
        <strain evidence="11">AM7</strain>
    </source>
</reference>
<dbReference type="PANTHER" id="PTHR48090:SF1">
    <property type="entry name" value="PROPHAGE BACTOPRENOL GLUCOSYL TRANSFERASE HOMOLOG"/>
    <property type="match status" value="1"/>
</dbReference>
<evidence type="ECO:0000256" key="6">
    <source>
        <dbReference type="ARBA" id="ARBA00023136"/>
    </source>
</evidence>
<evidence type="ECO:0000256" key="4">
    <source>
        <dbReference type="ARBA" id="ARBA00022692"/>
    </source>
</evidence>
<protein>
    <submittedName>
        <fullName evidence="10">Bactoprenol glucosyl transferase</fullName>
    </submittedName>
</protein>
<evidence type="ECO:0000259" key="9">
    <source>
        <dbReference type="Pfam" id="PF00535"/>
    </source>
</evidence>
<feature type="transmembrane region" description="Helical" evidence="8">
    <location>
        <begin position="228"/>
        <end position="249"/>
    </location>
</feature>
<dbReference type="EMBL" id="AP019798">
    <property type="protein sequence ID" value="BBL87530.1"/>
    <property type="molecule type" value="Genomic_DNA"/>
</dbReference>